<dbReference type="GO" id="GO:0015630">
    <property type="term" value="C:microtubule cytoskeleton"/>
    <property type="evidence" value="ECO:0007669"/>
    <property type="project" value="TreeGrafter"/>
</dbReference>
<feature type="coiled-coil region" evidence="1">
    <location>
        <begin position="412"/>
        <end position="446"/>
    </location>
</feature>
<reference evidence="3" key="1">
    <citation type="journal article" date="2020" name="Nature">
        <title>Giant virus diversity and host interactions through global metagenomics.</title>
        <authorList>
            <person name="Schulz F."/>
            <person name="Roux S."/>
            <person name="Paez-Espino D."/>
            <person name="Jungbluth S."/>
            <person name="Walsh D.A."/>
            <person name="Denef V.J."/>
            <person name="McMahon K.D."/>
            <person name="Konstantinidis K.T."/>
            <person name="Eloe-Fadrosh E.A."/>
            <person name="Kyrpides N.C."/>
            <person name="Woyke T."/>
        </authorList>
    </citation>
    <scope>NUCLEOTIDE SEQUENCE</scope>
    <source>
        <strain evidence="3">GVMAG-M-3300023179-73</strain>
    </source>
</reference>
<dbReference type="InterPro" id="IPR036961">
    <property type="entry name" value="Kinesin_motor_dom_sf"/>
</dbReference>
<dbReference type="PRINTS" id="PR00380">
    <property type="entry name" value="KINESINHEAVY"/>
</dbReference>
<dbReference type="PANTHER" id="PTHR47972:SF28">
    <property type="entry name" value="KINESIN-LIKE PROTEIN KLP-3"/>
    <property type="match status" value="1"/>
</dbReference>
<keyword evidence="1" id="KW-0175">Coiled coil</keyword>
<dbReference type="SUPFAM" id="SSF52540">
    <property type="entry name" value="P-loop containing nucleoside triphosphate hydrolases"/>
    <property type="match status" value="1"/>
</dbReference>
<feature type="coiled-coil region" evidence="1">
    <location>
        <begin position="103"/>
        <end position="314"/>
    </location>
</feature>
<name>A0A6C0H6W7_9ZZZZ</name>
<dbReference type="GO" id="GO:0008017">
    <property type="term" value="F:microtubule binding"/>
    <property type="evidence" value="ECO:0007669"/>
    <property type="project" value="InterPro"/>
</dbReference>
<dbReference type="GO" id="GO:0005524">
    <property type="term" value="F:ATP binding"/>
    <property type="evidence" value="ECO:0007669"/>
    <property type="project" value="InterPro"/>
</dbReference>
<dbReference type="Pfam" id="PF00225">
    <property type="entry name" value="Kinesin"/>
    <property type="match status" value="1"/>
</dbReference>
<dbReference type="PANTHER" id="PTHR47972">
    <property type="entry name" value="KINESIN-LIKE PROTEIN KLP-3"/>
    <property type="match status" value="1"/>
</dbReference>
<dbReference type="InterPro" id="IPR027640">
    <property type="entry name" value="Kinesin-like_fam"/>
</dbReference>
<feature type="coiled-coil region" evidence="1">
    <location>
        <begin position="352"/>
        <end position="379"/>
    </location>
</feature>
<protein>
    <recommendedName>
        <fullName evidence="2">Kinesin motor domain-containing protein</fullName>
    </recommendedName>
</protein>
<evidence type="ECO:0000256" key="1">
    <source>
        <dbReference type="SAM" id="Coils"/>
    </source>
</evidence>
<evidence type="ECO:0000259" key="2">
    <source>
        <dbReference type="SMART" id="SM00129"/>
    </source>
</evidence>
<dbReference type="SMART" id="SM00129">
    <property type="entry name" value="KISc"/>
    <property type="match status" value="1"/>
</dbReference>
<dbReference type="Gene3D" id="3.40.850.10">
    <property type="entry name" value="Kinesin motor domain"/>
    <property type="match status" value="1"/>
</dbReference>
<evidence type="ECO:0000313" key="3">
    <source>
        <dbReference type="EMBL" id="QHT76244.1"/>
    </source>
</evidence>
<dbReference type="AlphaFoldDB" id="A0A6C0H6W7"/>
<feature type="domain" description="Kinesin motor" evidence="2">
    <location>
        <begin position="581"/>
        <end position="948"/>
    </location>
</feature>
<dbReference type="GO" id="GO:0007018">
    <property type="term" value="P:microtubule-based movement"/>
    <property type="evidence" value="ECO:0007669"/>
    <property type="project" value="InterPro"/>
</dbReference>
<accession>A0A6C0H6W7</accession>
<dbReference type="InterPro" id="IPR027417">
    <property type="entry name" value="P-loop_NTPase"/>
</dbReference>
<dbReference type="InterPro" id="IPR001752">
    <property type="entry name" value="Kinesin_motor_dom"/>
</dbReference>
<dbReference type="GO" id="GO:0003777">
    <property type="term" value="F:microtubule motor activity"/>
    <property type="evidence" value="ECO:0007669"/>
    <property type="project" value="InterPro"/>
</dbReference>
<organism evidence="3">
    <name type="scientific">viral metagenome</name>
    <dbReference type="NCBI Taxonomy" id="1070528"/>
    <lineage>
        <taxon>unclassified sequences</taxon>
        <taxon>metagenomes</taxon>
        <taxon>organismal metagenomes</taxon>
    </lineage>
</organism>
<sequence length="1021" mass="118675">MEAQSIVEYIKQTYPKVVFKPIKFSYKNALGFVVTGDKVIIGFINKSGNLCKVAEPINLSEISNDNIVDVLSKIPIVNGFTDKDRERLLRLFQRTDKEKTITRREHNALVQELEQQLQESNTKQSEYKILYDSESNKVIAVQKEYEEKIEQIKQQFEARLQEYEQAKNKLIEERDQIRGDLGRFQTDMKEFVRTNELKVEDLQGIQKKLTEERDLLQNRISEIIQAEQAKQAELAANQEMLSNHTELMNRKETELIELQKSLAVVNQDLEQLKITLRTSELQREALEGYKSRCQDKLLSEKDEIISKIKEYNQRWQEWARGVESNFEEYKRKLINDLKKVSSSLDVMLAKRNELDQKEKTKLKQNIKDIQAELQRTVSEQLIRLNEKDEQIRMLQSAGVGFDVRDGNEVSSYDTLQQELQESQAQIERLKAELEQVRSLLAQNNATKVQATIDYDNCYAIVQNFFSLNNIFYRKQEIIGRLENVITNGIGNFINLNESVKQDIRARFEKLKVGINKHIQFLDLERYINSEDFRYLKSKSTRNKVSPKFCADLNTILDYWNENKAEYREQDRQLTNIYEDLSGAVRVYVRIKPLIGLEQKEKTVSIGVSNNQKQKRIVLNCENVPGIKNNIRKEFGEFYGVFDETFTNEEVYTGVQGIAVDFKTFKIDIDSIIESSESVSPGLYSTFQQVEDGYSIVIFGYGLSGSGKTYSILGMNNRPGLIHYGLANLRGVKNIKLKYLFEQYFGAVNVNFGKITGKIHNLINEVPQMTKFAKDERADFAERIPSDLNVDNIKVRDIYRLTDIIEQYRISHGRIKKTPNNPVSSRSHLYFVFEVTFETGRKGYITLVDTAGRESPLEIFNIFLDPSKAKLASIMAPPPVGGESGVEKVRRPELDPFYTSKHIFEVLKEGFYINETINHLLYFFNKKNYRQTKITLQHSELAKYTISNYYVDPKDEEKGVDISNNCLMIPIMSFLDTLSNRKKSEFDYKPTKFIMMCMVRQEERYCDQIFDTLDFAQNVKST</sequence>
<dbReference type="EMBL" id="MN739891">
    <property type="protein sequence ID" value="QHT76244.1"/>
    <property type="molecule type" value="Genomic_DNA"/>
</dbReference>
<proteinExistence type="predicted"/>